<proteinExistence type="predicted"/>
<keyword evidence="1" id="KW-0812">Transmembrane</keyword>
<dbReference type="AlphaFoldDB" id="G4QIJ8"/>
<keyword evidence="1" id="KW-1133">Transmembrane helix</keyword>
<dbReference type="OrthoDB" id="6388556at2"/>
<dbReference type="eggNOG" id="COG4219">
    <property type="taxonomic scope" value="Bacteria"/>
</dbReference>
<gene>
    <name evidence="2" type="ordered locus">GNIT_3058</name>
</gene>
<protein>
    <submittedName>
        <fullName evidence="2">Uncharacterized protein</fullName>
    </submittedName>
</protein>
<name>G4QIJ8_GLANF</name>
<feature type="transmembrane region" description="Helical" evidence="1">
    <location>
        <begin position="50"/>
        <end position="72"/>
    </location>
</feature>
<dbReference type="HOGENOM" id="CLU_865349_0_0_6"/>
<feature type="transmembrane region" description="Helical" evidence="1">
    <location>
        <begin position="6"/>
        <end position="29"/>
    </location>
</feature>
<feature type="transmembrane region" description="Helical" evidence="1">
    <location>
        <begin position="103"/>
        <end position="123"/>
    </location>
</feature>
<evidence type="ECO:0000256" key="1">
    <source>
        <dbReference type="SAM" id="Phobius"/>
    </source>
</evidence>
<evidence type="ECO:0000313" key="2">
    <source>
        <dbReference type="EMBL" id="AEP31153.1"/>
    </source>
</evidence>
<keyword evidence="3" id="KW-1185">Reference proteome</keyword>
<dbReference type="RefSeq" id="WP_014110024.1">
    <property type="nucleotide sequence ID" value="NC_016041.1"/>
</dbReference>
<dbReference type="KEGG" id="gni:GNIT_3058"/>
<dbReference type="EMBL" id="CP003060">
    <property type="protein sequence ID" value="AEP31153.1"/>
    <property type="molecule type" value="Genomic_DNA"/>
</dbReference>
<feature type="transmembrane region" description="Helical" evidence="1">
    <location>
        <begin position="288"/>
        <end position="312"/>
    </location>
</feature>
<organism evidence="2 3">
    <name type="scientific">Glaciecola nitratireducens (strain JCM 12485 / KCTC 12276 / FR1064)</name>
    <dbReference type="NCBI Taxonomy" id="1085623"/>
    <lineage>
        <taxon>Bacteria</taxon>
        <taxon>Pseudomonadati</taxon>
        <taxon>Pseudomonadota</taxon>
        <taxon>Gammaproteobacteria</taxon>
        <taxon>Alteromonadales</taxon>
        <taxon>Alteromonadaceae</taxon>
        <taxon>Brumicola</taxon>
    </lineage>
</organism>
<accession>G4QIJ8</accession>
<reference evidence="2 3" key="1">
    <citation type="journal article" date="2011" name="J. Bacteriol.">
        <title>Complete genome sequence of seawater bacterium Glaciecola nitratireducens FR1064T.</title>
        <authorList>
            <person name="Bian F."/>
            <person name="Qin Q.L."/>
            <person name="Xie B.B."/>
            <person name="Shu Y.L."/>
            <person name="Zhang X.Y."/>
            <person name="Yu Y."/>
            <person name="Chen B."/>
            <person name="Chen X.L."/>
            <person name="Zhou B.C."/>
            <person name="Zhang Y.Z."/>
        </authorList>
    </citation>
    <scope>NUCLEOTIDE SEQUENCE [LARGE SCALE GENOMIC DNA]</scope>
    <source>
        <strain evidence="3">JCM 12485 / KCTC 12276 / FR1064</strain>
    </source>
</reference>
<dbReference type="Proteomes" id="UP000009282">
    <property type="component" value="Chromosome"/>
</dbReference>
<dbReference type="STRING" id="1085623.GNIT_3058"/>
<evidence type="ECO:0000313" key="3">
    <source>
        <dbReference type="Proteomes" id="UP000009282"/>
    </source>
</evidence>
<sequence length="321" mass="36843">MAHVFATLSVTLMLILLTLVFYVLVSRLYAFIYRWMRETILKAAAKRRALLLLSLALGAPIIGLVSVFAFILPSFFAFPSLYEHCHVSVCGPHVPDYFQSSNYIFALAALVSTLVGFSLFVFFRQQRRLENQIQCLIELLCNEQSVHNDYLHTINSEYPLLMNAGLISPRIIMSSKTKSQLGAEALQLILMYELIRCKRYDNLRSMIGKIFTIIWPNSVRKIFLKDLSNANHEVARQILSKKKNNLHNLQCLPEPQEISGLPIYVRQLIKSYANEQEQEQKQKPAHSILLNPVSFMLFTVHYLLLMIALTSLTHYLSDVFL</sequence>
<keyword evidence="1" id="KW-0472">Membrane</keyword>